<dbReference type="Proteomes" id="UP001156856">
    <property type="component" value="Unassembled WGS sequence"/>
</dbReference>
<reference evidence="7" key="1">
    <citation type="journal article" date="2014" name="Int. J. Syst. Evol. Microbiol.">
        <title>Complete genome of a new Firmicutes species belonging to the dominant human colonic microbiota ('Ruminococcus bicirculans') reveals two chromosomes and a selective capacity to utilize plant glucans.</title>
        <authorList>
            <consortium name="NISC Comparative Sequencing Program"/>
            <person name="Wegmann U."/>
            <person name="Louis P."/>
            <person name="Goesmann A."/>
            <person name="Henrissat B."/>
            <person name="Duncan S.H."/>
            <person name="Flint H.J."/>
        </authorList>
    </citation>
    <scope>NUCLEOTIDE SEQUENCE</scope>
    <source>
        <strain evidence="7">NBRC 107715</strain>
    </source>
</reference>
<comment type="caution">
    <text evidence="6">The sequence shown here is derived from an EMBL/GenBank/DDBJ whole genome shotgun (WGS) entry which is preliminary data.</text>
</comment>
<dbReference type="InterPro" id="IPR025282">
    <property type="entry name" value="DUF4214"/>
</dbReference>
<dbReference type="Gene3D" id="1.10.3130.20">
    <property type="entry name" value="Phycobilisome linker domain"/>
    <property type="match status" value="1"/>
</dbReference>
<dbReference type="PRINTS" id="PR00313">
    <property type="entry name" value="CABNDNGRPT"/>
</dbReference>
<dbReference type="InterPro" id="IPR010255">
    <property type="entry name" value="Haem_peroxidase_sf"/>
</dbReference>
<evidence type="ECO:0000259" key="5">
    <source>
        <dbReference type="SMART" id="SM00736"/>
    </source>
</evidence>
<protein>
    <recommendedName>
        <fullName evidence="5">Dystroglycan-type cadherin-like domain-containing protein</fullName>
    </recommendedName>
</protein>
<dbReference type="InterPro" id="IPR038255">
    <property type="entry name" value="PBS_linker_sf"/>
</dbReference>
<dbReference type="EMBL" id="BSPK01000101">
    <property type="protein sequence ID" value="GLS66262.1"/>
    <property type="molecule type" value="Genomic_DNA"/>
</dbReference>
<dbReference type="InterPro" id="IPR044016">
    <property type="entry name" value="Big_13"/>
</dbReference>
<proteinExistence type="predicted"/>
<dbReference type="Gene3D" id="1.10.640.10">
    <property type="entry name" value="Haem peroxidase domain superfamily, animal type"/>
    <property type="match status" value="1"/>
</dbReference>
<dbReference type="PANTHER" id="PTHR11475:SF4">
    <property type="entry name" value="CHORION PEROXIDASE"/>
    <property type="match status" value="1"/>
</dbReference>
<dbReference type="CDD" id="cd09821">
    <property type="entry name" value="An_peroxidase_bacterial_2"/>
    <property type="match status" value="1"/>
</dbReference>
<dbReference type="Gene3D" id="2.150.10.10">
    <property type="entry name" value="Serralysin-like metalloprotease, C-terminal"/>
    <property type="match status" value="2"/>
</dbReference>
<dbReference type="SUPFAM" id="SSF48113">
    <property type="entry name" value="Heme-dependent peroxidases"/>
    <property type="match status" value="1"/>
</dbReference>
<dbReference type="RefSeq" id="WP_170267901.1">
    <property type="nucleotide sequence ID" value="NZ_BJZU01000068.1"/>
</dbReference>
<dbReference type="PANTHER" id="PTHR11475">
    <property type="entry name" value="OXIDASE/PEROXIDASE"/>
    <property type="match status" value="1"/>
</dbReference>
<accession>A0A512J648</accession>
<evidence type="ECO:0000256" key="2">
    <source>
        <dbReference type="ARBA" id="ARBA00022525"/>
    </source>
</evidence>
<dbReference type="InterPro" id="IPR018511">
    <property type="entry name" value="Hemolysin-typ_Ca-bd_CS"/>
</dbReference>
<dbReference type="Gene3D" id="2.60.40.10">
    <property type="entry name" value="Immunoglobulins"/>
    <property type="match status" value="9"/>
</dbReference>
<dbReference type="EMBL" id="BJZU01000068">
    <property type="protein sequence ID" value="GEP05372.1"/>
    <property type="molecule type" value="Genomic_DNA"/>
</dbReference>
<dbReference type="InterPro" id="IPR001343">
    <property type="entry name" value="Hemolysn_Ca-bd"/>
</dbReference>
<dbReference type="GO" id="GO:0006979">
    <property type="term" value="P:response to oxidative stress"/>
    <property type="evidence" value="ECO:0007669"/>
    <property type="project" value="InterPro"/>
</dbReference>
<name>A0A512J648_9HYPH</name>
<keyword evidence="2" id="KW-0964">Secreted</keyword>
<evidence type="ECO:0000313" key="6">
    <source>
        <dbReference type="EMBL" id="GEP05372.1"/>
    </source>
</evidence>
<evidence type="ECO:0000313" key="7">
    <source>
        <dbReference type="EMBL" id="GLS66262.1"/>
    </source>
</evidence>
<dbReference type="Pfam" id="PF13946">
    <property type="entry name" value="DUF4214"/>
    <property type="match status" value="2"/>
</dbReference>
<comment type="subcellular location">
    <subcellularLocation>
        <location evidence="1">Secreted</location>
    </subcellularLocation>
</comment>
<dbReference type="Gene3D" id="2.60.40.2700">
    <property type="match status" value="1"/>
</dbReference>
<reference evidence="9" key="2">
    <citation type="journal article" date="2019" name="Int. J. Syst. Evol. Microbiol.">
        <title>The Global Catalogue of Microorganisms (GCM) 10K type strain sequencing project: providing services to taxonomists for standard genome sequencing and annotation.</title>
        <authorList>
            <consortium name="The Broad Institute Genomics Platform"/>
            <consortium name="The Broad Institute Genome Sequencing Center for Infectious Disease"/>
            <person name="Wu L."/>
            <person name="Ma J."/>
        </authorList>
    </citation>
    <scope>NUCLEOTIDE SEQUENCE [LARGE SCALE GENOMIC DNA]</scope>
    <source>
        <strain evidence="9">NBRC 107715</strain>
    </source>
</reference>
<evidence type="ECO:0000256" key="3">
    <source>
        <dbReference type="ARBA" id="ARBA00023180"/>
    </source>
</evidence>
<feature type="region of interest" description="Disordered" evidence="4">
    <location>
        <begin position="405"/>
        <end position="431"/>
    </location>
</feature>
<dbReference type="GO" id="GO:0005576">
    <property type="term" value="C:extracellular region"/>
    <property type="evidence" value="ECO:0007669"/>
    <property type="project" value="UniProtKB-SubCell"/>
</dbReference>
<dbReference type="NCBIfam" id="NF033510">
    <property type="entry name" value="Ca_tandemer"/>
    <property type="match status" value="2"/>
</dbReference>
<organism evidence="6 8">
    <name type="scientific">Methylobacterium oxalidis</name>
    <dbReference type="NCBI Taxonomy" id="944322"/>
    <lineage>
        <taxon>Bacteria</taxon>
        <taxon>Pseudomonadati</taxon>
        <taxon>Pseudomonadota</taxon>
        <taxon>Alphaproteobacteria</taxon>
        <taxon>Hyphomicrobiales</taxon>
        <taxon>Methylobacteriaceae</taxon>
        <taxon>Methylobacterium</taxon>
    </lineage>
</organism>
<dbReference type="SMART" id="SM00736">
    <property type="entry name" value="CADG"/>
    <property type="match status" value="1"/>
</dbReference>
<dbReference type="InterPro" id="IPR019791">
    <property type="entry name" value="Haem_peroxidase_animal"/>
</dbReference>
<dbReference type="Pfam" id="PF03098">
    <property type="entry name" value="An_peroxidase"/>
    <property type="match status" value="3"/>
</dbReference>
<dbReference type="InterPro" id="IPR037120">
    <property type="entry name" value="Haem_peroxidase_sf_animal"/>
</dbReference>
<reference evidence="7" key="4">
    <citation type="submission" date="2023-01" db="EMBL/GenBank/DDBJ databases">
        <title>Draft genome sequence of Methylobacterium oxalidis strain NBRC 107715.</title>
        <authorList>
            <person name="Sun Q."/>
            <person name="Mori K."/>
        </authorList>
    </citation>
    <scope>NUCLEOTIDE SEQUENCE</scope>
    <source>
        <strain evidence="7">NBRC 107715</strain>
    </source>
</reference>
<dbReference type="PROSITE" id="PS50292">
    <property type="entry name" value="PEROXIDASE_3"/>
    <property type="match status" value="1"/>
</dbReference>
<dbReference type="SUPFAM" id="SSF51120">
    <property type="entry name" value="beta-Roll"/>
    <property type="match status" value="2"/>
</dbReference>
<dbReference type="InterPro" id="IPR013783">
    <property type="entry name" value="Ig-like_fold"/>
</dbReference>
<dbReference type="Pfam" id="PF19077">
    <property type="entry name" value="Big_13"/>
    <property type="match status" value="7"/>
</dbReference>
<dbReference type="GO" id="GO:0004601">
    <property type="term" value="F:peroxidase activity"/>
    <property type="evidence" value="ECO:0007669"/>
    <property type="project" value="InterPro"/>
</dbReference>
<feature type="domain" description="Dystroglycan-type cadherin-like" evidence="5">
    <location>
        <begin position="1519"/>
        <end position="1630"/>
    </location>
</feature>
<evidence type="ECO:0000256" key="1">
    <source>
        <dbReference type="ARBA" id="ARBA00004613"/>
    </source>
</evidence>
<dbReference type="GO" id="GO:0020037">
    <property type="term" value="F:heme binding"/>
    <property type="evidence" value="ECO:0007669"/>
    <property type="project" value="InterPro"/>
</dbReference>
<evidence type="ECO:0000313" key="8">
    <source>
        <dbReference type="Proteomes" id="UP000321960"/>
    </source>
</evidence>
<evidence type="ECO:0000313" key="9">
    <source>
        <dbReference type="Proteomes" id="UP001156856"/>
    </source>
</evidence>
<dbReference type="InterPro" id="IPR006644">
    <property type="entry name" value="Cadg"/>
</dbReference>
<dbReference type="Pfam" id="PF00353">
    <property type="entry name" value="HemolysinCabind"/>
    <property type="match status" value="5"/>
</dbReference>
<evidence type="ECO:0000256" key="4">
    <source>
        <dbReference type="SAM" id="MobiDB-lite"/>
    </source>
</evidence>
<dbReference type="Proteomes" id="UP000321960">
    <property type="component" value="Unassembled WGS sequence"/>
</dbReference>
<reference evidence="6 8" key="3">
    <citation type="submission" date="2019-07" db="EMBL/GenBank/DDBJ databases">
        <title>Whole genome shotgun sequence of Methylobacterium oxalidis NBRC 107715.</title>
        <authorList>
            <person name="Hosoyama A."/>
            <person name="Uohara A."/>
            <person name="Ohji S."/>
            <person name="Ichikawa N."/>
        </authorList>
    </citation>
    <scope>NUCLEOTIDE SEQUENCE [LARGE SCALE GENOMIC DNA]</scope>
    <source>
        <strain evidence="6 8">NBRC 107715</strain>
    </source>
</reference>
<gene>
    <name evidence="7" type="ORF">GCM10007888_46440</name>
    <name evidence="6" type="ORF">MOX02_34100</name>
</gene>
<dbReference type="GO" id="GO:0016020">
    <property type="term" value="C:membrane"/>
    <property type="evidence" value="ECO:0007669"/>
    <property type="project" value="InterPro"/>
</dbReference>
<dbReference type="GO" id="GO:0005509">
    <property type="term" value="F:calcium ion binding"/>
    <property type="evidence" value="ECO:0007669"/>
    <property type="project" value="InterPro"/>
</dbReference>
<dbReference type="InterPro" id="IPR011049">
    <property type="entry name" value="Serralysin-like_metalloprot_C"/>
</dbReference>
<sequence>MGVEFNRTDLEFVLTQIEMAEAGQDPVNPHLTFGLRHVDGTDNSVVAGQPLYGSVDQPFPRLTNPVFQSADPSAFGPPGGPATSYASTAGNVFDADPRIISNLISDQSLNNNAAVVAALKLTGSQDPDADAARVATAWAAVKAAKAGTDAALLVQKNADLAALIAELGLKVENGSLYIENVTPDAGLSAPFNTLFTLFGQFFDHGLDLIAKSSASGTVFIPLKPDDPLYVPGAQTNFMVLTRAANQPGPDKILGTADDVHQNTNQVTPFVDQNQTYTSHPSHQVFLREYMTGSDGRLHATGRLLEGKTGGEPTWADVKANALKLGILLSDEDVNNIPLLATDAYGNFIPDPVTGGVQVVFKGADGIAGTADDVLRSGTPQSPVSTVGAVRTGHQFLNDMAFGAAPSDPEAPGTHLNPDADTMAGGPPPATGTYDNELLDAHYIAGDGRANENFGLTAIHEIFHDEHNRLVQQVKDLVTKELVENGDTAFASHWVLDGADLSDGIQDNEWNGERLFQAAKFGTETQYQHLVFEEFARKVSPAIHLFGNTNVHLDAAITSEFANAVYRFGHSMLDEDLNVYTLQGKYLDANGKPTDAVTGTLNPLAGTPLLDASGKPVLNAVGLIQAFTNPLAFAAMGTDAAGQVALGTLNQAGNEIDEFVTGALRNNLLGLPLDLAALNIARGRETGVAPLNLVRNQIYAQTHDSSVKPYESWTEFGQYLKHDASLVNFLAAYGTHSSILGATTLDAKRVAALALIEHGKDGYSGGGLTAAEIKDAHDFMHSMGAYANITDPAALKDNGNALHDASGAIPFWSTGSITGLDQVDLWIGGLAEKQNLFGGLLGSTFDYIFRIQLENLQDGDRLYYLPRLEGTHFLGEIENNAFAEMIMHNLGTKHMSASVFLTPEFTVEASAVNPDDVSTWTRNESGKLMIEASWVLDDHGNHVKGSDGADVKSIHFLGEDNFFGNTMVLGGTEHDDHLFAGNADDDTVYGDGGNDVIDGGNGNDFLYGGAGDDRITDTAGDDTIHGDAGDDWIDGGIGDDIIFGNDGNDTLSGGKGIDDIQGGQGNDVIYGGENDDEIQGNEGDDWIEGGQGGDLLVGDAGAPTGQLPLYGADDVLIGGTWLPTGPDGHPVTGPGTDVAANGGDRMQGFSGDDIMIGGGGFNRFEGRNGFDWASYEFDRLGVSVDMNIKDFILDSPPLSPDAIRDRFIETEGLSGSSYDDVLQGTNDAVADPTNELNNITLITGLDTFFSPDAPVHFSGGNIILGGGGSDRIEGRAGNDIIDGDAYLHVRREGGQIVREILDGGRPNDVDTAVYSDIAANYVIGARTADGRGWDGLDAEGFFSVVHVTVGGGGGGGAAGGGGVNPVVDDGADKLRNIERLEFQDGVHSVGEFVPTTPVKNQMPFGTVEIGGNPVIGTVLTATNSLLDFDAIGSTNPAASVVPTVTYQWEYLDPARGEWVPITGATGAEYKVSAFVVGQALRVTASFVDALGYREHVASAQTGVVTTPPNVNTAPFVVPQQGQVGLPDTSVLEKGAVNLYLPVTTVFGDAQTPAAQLTYTVTLANGHPLSEIGLKVENLVAQNGSLRITGTLAASVTGPVDLKVSATDLGPGTPLTVTDIFRLNVVHPTPGSQAVINGSLQDGYIAGATLFMDSNGDGFRQSFEAQATTDATGHFTLVGKPGTLIATGGNGAVDTATNLAFNGTFKAPTGSLVITPLTTILVELMGLGASLTGAQNQLRSALSLASGVDVTQIDPIATVMDPEASPADKALAEHLIVTASQILDTVAILQAASPFGNPMGGIVSMIASGEPFDLANPATVAALVAQAGFFPPFSTEVEALLNAHNGLVSAQAASGDGLDFLVGVAAVNRVAQGAASEGLAGSYGAEEIAGLLQKFTGPGLAEQVGFAKHHVGDVDGNGHVEGDGDETPPGLAITSAVEPEGAGKRTISGTAGLDDAGITVHILDNGTEIGTAIVDGTGHWSVEVEIAGGGEHRIVASGTDAAGNTGQSQPVTVMVDGTPPAAPSVALDHDTGASAEDRVTSDPEIAVTRAESGGTLSYSIDGHDYAAAYDESELTDGEHTVRVRHTDAAGNVSEAGTLTFTLDRTAPAAPGLALAHDTGTAGDKATSDATLLLAPAETGGSYAYSVDGGDYAGSYDPAALGNGEHTVSVKHTDAAGNVSEAASLTFTVDRAAPAAPTLALAHDTGTAGDGLTQDAGLIVGGTEIGATLSYKVDGKAVDAYDPAALLDGRHTVSVTQTDATGNVSEAAALSFTLDRAAPGAPTITLANDTGIAGDRLTRDASLAIIPTESGGTDTYSVDGGAYSGIYAPGSLADGQHTIAVKHTDAAGNTSEAGHLTITLDTAAPAIPTLALANDTGTAGDRITGDPRLVATGAEAGGSFSYSVDGKAYGAYDPASLADGQHTVSVKHTDAAGNVSAARSLTFTLDTTAPGAPALALANDTGASQTDRITSDARVTATASQPGATLSYSLDGAAFGSNYDPASLPDGSHTLAVRQTDSAGNTSAPAFLTFTLDRGAPQAPAVTLADDTGLAGDGITRDGHLSATPAEAGGTLAYVVDGKVSATYDPATLGDGQHSVALRYTDAAGNAATSAPVSFTLDTTAPTLSVEISGSGHTVGHTVSGTIGPADAGAVITVRDGSAVLGTVTADAAGTWSLPVLMTEDGPGHHYALTATATDAAGNVGHSESFVFDLDFSGNRDLFCTVGHDMRSFEGQVYALYDAILDRAPDAAGLEGWVGAMRSGMSLRDVADAFLHSAEAQAKFGGLDDRGFVGHLYETALHRSGEAAGLDTWTGALGHGASRADVALGFALSGENVAGLQAALGSGIYVDDHAATDAARLYYALLDRAPDAAGLQSWTQALKGGLSEAGMAQAFLGSGEYQGKHAGLSDAAFIDMLYENALGRHAETAGLANWTSALGHGATRAEVALGIAQSEEAHHHLAGHIEQGWHLV</sequence>
<dbReference type="PROSITE" id="PS00330">
    <property type="entry name" value="HEMOLYSIN_CALCIUM"/>
    <property type="match status" value="4"/>
</dbReference>
<keyword evidence="3" id="KW-0325">Glycoprotein</keyword>
<keyword evidence="9" id="KW-1185">Reference proteome</keyword>